<dbReference type="PROSITE" id="PS50956">
    <property type="entry name" value="HTH_ASNC_2"/>
    <property type="match status" value="1"/>
</dbReference>
<dbReference type="AlphaFoldDB" id="A0A917GSR6"/>
<dbReference type="PRINTS" id="PR00033">
    <property type="entry name" value="HTHASNC"/>
</dbReference>
<dbReference type="CDD" id="cd00090">
    <property type="entry name" value="HTH_ARSR"/>
    <property type="match status" value="1"/>
</dbReference>
<dbReference type="InterPro" id="IPR011991">
    <property type="entry name" value="ArsR-like_HTH"/>
</dbReference>
<dbReference type="GO" id="GO:0005829">
    <property type="term" value="C:cytosol"/>
    <property type="evidence" value="ECO:0007669"/>
    <property type="project" value="TreeGrafter"/>
</dbReference>
<keyword evidence="6" id="KW-1185">Reference proteome</keyword>
<name>A0A917GSR6_9GAMM</name>
<dbReference type="Gene3D" id="3.30.70.920">
    <property type="match status" value="1"/>
</dbReference>
<keyword evidence="1" id="KW-0805">Transcription regulation</keyword>
<evidence type="ECO:0000256" key="3">
    <source>
        <dbReference type="ARBA" id="ARBA00023163"/>
    </source>
</evidence>
<dbReference type="GO" id="GO:0043565">
    <property type="term" value="F:sequence-specific DNA binding"/>
    <property type="evidence" value="ECO:0007669"/>
    <property type="project" value="InterPro"/>
</dbReference>
<evidence type="ECO:0000256" key="1">
    <source>
        <dbReference type="ARBA" id="ARBA00023015"/>
    </source>
</evidence>
<evidence type="ECO:0000313" key="6">
    <source>
        <dbReference type="Proteomes" id="UP000627715"/>
    </source>
</evidence>
<dbReference type="SMART" id="SM00344">
    <property type="entry name" value="HTH_ASNC"/>
    <property type="match status" value="1"/>
</dbReference>
<comment type="caution">
    <text evidence="5">The sequence shown here is derived from an EMBL/GenBank/DDBJ whole genome shotgun (WGS) entry which is preliminary data.</text>
</comment>
<feature type="domain" description="HTH asnC-type" evidence="4">
    <location>
        <begin position="4"/>
        <end position="65"/>
    </location>
</feature>
<dbReference type="SUPFAM" id="SSF54909">
    <property type="entry name" value="Dimeric alpha+beta barrel"/>
    <property type="match status" value="1"/>
</dbReference>
<gene>
    <name evidence="5" type="ORF">GCM10011403_10430</name>
</gene>
<dbReference type="PANTHER" id="PTHR30154">
    <property type="entry name" value="LEUCINE-RESPONSIVE REGULATORY PROTEIN"/>
    <property type="match status" value="1"/>
</dbReference>
<dbReference type="InterPro" id="IPR019885">
    <property type="entry name" value="Tscrpt_reg_HTH_AsnC-type_CS"/>
</dbReference>
<dbReference type="InterPro" id="IPR036390">
    <property type="entry name" value="WH_DNA-bd_sf"/>
</dbReference>
<dbReference type="Pfam" id="PF01037">
    <property type="entry name" value="AsnC_trans_reg"/>
    <property type="match status" value="1"/>
</dbReference>
<proteinExistence type="predicted"/>
<dbReference type="InterPro" id="IPR019887">
    <property type="entry name" value="Tscrpt_reg_AsnC/Lrp_C"/>
</dbReference>
<evidence type="ECO:0000259" key="4">
    <source>
        <dbReference type="PROSITE" id="PS50956"/>
    </source>
</evidence>
<evidence type="ECO:0000256" key="2">
    <source>
        <dbReference type="ARBA" id="ARBA00023125"/>
    </source>
</evidence>
<dbReference type="PROSITE" id="PS00519">
    <property type="entry name" value="HTH_ASNC_1"/>
    <property type="match status" value="1"/>
</dbReference>
<dbReference type="RefSeq" id="WP_068812141.1">
    <property type="nucleotide sequence ID" value="NZ_BMIY01000004.1"/>
</dbReference>
<accession>A0A917GSR6</accession>
<dbReference type="Gene3D" id="1.10.10.10">
    <property type="entry name" value="Winged helix-like DNA-binding domain superfamily/Winged helix DNA-binding domain"/>
    <property type="match status" value="1"/>
</dbReference>
<dbReference type="PANTHER" id="PTHR30154:SF34">
    <property type="entry name" value="TRANSCRIPTIONAL REGULATOR AZLB"/>
    <property type="match status" value="1"/>
</dbReference>
<dbReference type="Pfam" id="PF13412">
    <property type="entry name" value="HTH_24"/>
    <property type="match status" value="1"/>
</dbReference>
<evidence type="ECO:0000313" key="5">
    <source>
        <dbReference type="EMBL" id="GGG55263.1"/>
    </source>
</evidence>
<dbReference type="GO" id="GO:0043200">
    <property type="term" value="P:response to amino acid"/>
    <property type="evidence" value="ECO:0007669"/>
    <property type="project" value="TreeGrafter"/>
</dbReference>
<dbReference type="SUPFAM" id="SSF46785">
    <property type="entry name" value="Winged helix' DNA-binding domain"/>
    <property type="match status" value="1"/>
</dbReference>
<dbReference type="InterPro" id="IPR019888">
    <property type="entry name" value="Tscrpt_reg_AsnC-like"/>
</dbReference>
<dbReference type="InterPro" id="IPR000485">
    <property type="entry name" value="AsnC-type_HTH_dom"/>
</dbReference>
<dbReference type="InterPro" id="IPR036388">
    <property type="entry name" value="WH-like_DNA-bd_sf"/>
</dbReference>
<dbReference type="GO" id="GO:0006355">
    <property type="term" value="P:regulation of DNA-templated transcription"/>
    <property type="evidence" value="ECO:0007669"/>
    <property type="project" value="UniProtKB-ARBA"/>
</dbReference>
<keyword evidence="3" id="KW-0804">Transcription</keyword>
<dbReference type="Proteomes" id="UP000627715">
    <property type="component" value="Unassembled WGS sequence"/>
</dbReference>
<keyword evidence="2" id="KW-0238">DNA-binding</keyword>
<reference evidence="5" key="1">
    <citation type="journal article" date="2014" name="Int. J. Syst. Evol. Microbiol.">
        <title>Complete genome sequence of Corynebacterium casei LMG S-19264T (=DSM 44701T), isolated from a smear-ripened cheese.</title>
        <authorList>
            <consortium name="US DOE Joint Genome Institute (JGI-PGF)"/>
            <person name="Walter F."/>
            <person name="Albersmeier A."/>
            <person name="Kalinowski J."/>
            <person name="Ruckert C."/>
        </authorList>
    </citation>
    <scope>NUCLEOTIDE SEQUENCE</scope>
    <source>
        <strain evidence="5">CGMCC 1.15425</strain>
    </source>
</reference>
<dbReference type="InterPro" id="IPR011008">
    <property type="entry name" value="Dimeric_a/b-barrel"/>
</dbReference>
<protein>
    <submittedName>
        <fullName evidence="5">Transcriptional regulator</fullName>
    </submittedName>
</protein>
<reference evidence="5" key="2">
    <citation type="submission" date="2020-09" db="EMBL/GenBank/DDBJ databases">
        <authorList>
            <person name="Sun Q."/>
            <person name="Zhou Y."/>
        </authorList>
    </citation>
    <scope>NUCLEOTIDE SEQUENCE</scope>
    <source>
        <strain evidence="5">CGMCC 1.15425</strain>
    </source>
</reference>
<dbReference type="EMBL" id="BMIY01000004">
    <property type="protein sequence ID" value="GGG55263.1"/>
    <property type="molecule type" value="Genomic_DNA"/>
</dbReference>
<sequence length="160" mass="18090">MLELDKLDRKILAELQKQGDISNLELAERIGLSPTPCARRVKRMQDEGLILGQVTLLEPAMLGLKLSALVQVSMDRHTPDRFERFESEILKHPEVLECLLITGQSADYQLKVVVSDMDEYQEFLLNTLTRIEGVADVHSSFIMRKVLDTTALPLKHIGAH</sequence>
<organism evidence="5 6">
    <name type="scientific">Pseudohongiella nitratireducens</name>
    <dbReference type="NCBI Taxonomy" id="1768907"/>
    <lineage>
        <taxon>Bacteria</taxon>
        <taxon>Pseudomonadati</taxon>
        <taxon>Pseudomonadota</taxon>
        <taxon>Gammaproteobacteria</taxon>
        <taxon>Pseudomonadales</taxon>
        <taxon>Pseudohongiellaceae</taxon>
        <taxon>Pseudohongiella</taxon>
    </lineage>
</organism>
<dbReference type="OrthoDB" id="166264at2"/>